<evidence type="ECO:0000256" key="9">
    <source>
        <dbReference type="ARBA" id="ARBA00023136"/>
    </source>
</evidence>
<evidence type="ECO:0000256" key="12">
    <source>
        <dbReference type="SAM" id="Phobius"/>
    </source>
</evidence>
<feature type="transmembrane region" description="Helical" evidence="12">
    <location>
        <begin position="20"/>
        <end position="40"/>
    </location>
</feature>
<dbReference type="InterPro" id="IPR003780">
    <property type="entry name" value="COX15/CtaA_fam"/>
</dbReference>
<feature type="transmembrane region" description="Helical" evidence="12">
    <location>
        <begin position="145"/>
        <end position="162"/>
    </location>
</feature>
<evidence type="ECO:0000256" key="6">
    <source>
        <dbReference type="ARBA" id="ARBA00023002"/>
    </source>
</evidence>
<gene>
    <name evidence="13" type="primary">COX15_1</name>
    <name evidence="13" type="ORF">HK099_005968</name>
</gene>
<evidence type="ECO:0000313" key="13">
    <source>
        <dbReference type="EMBL" id="KAJ3225912.1"/>
    </source>
</evidence>
<evidence type="ECO:0000256" key="5">
    <source>
        <dbReference type="ARBA" id="ARBA00022989"/>
    </source>
</evidence>
<comment type="cofactor">
    <cofactor evidence="1">
        <name>heme b</name>
        <dbReference type="ChEBI" id="CHEBI:60344"/>
    </cofactor>
</comment>
<evidence type="ECO:0000256" key="11">
    <source>
        <dbReference type="ARBA" id="ARBA00048044"/>
    </source>
</evidence>
<dbReference type="GO" id="GO:0005743">
    <property type="term" value="C:mitochondrial inner membrane"/>
    <property type="evidence" value="ECO:0007669"/>
    <property type="project" value="TreeGrafter"/>
</dbReference>
<dbReference type="GO" id="GO:0006784">
    <property type="term" value="P:heme A biosynthetic process"/>
    <property type="evidence" value="ECO:0007669"/>
    <property type="project" value="InterPro"/>
</dbReference>
<dbReference type="Pfam" id="PF02628">
    <property type="entry name" value="COX15-CtaA"/>
    <property type="match status" value="1"/>
</dbReference>
<dbReference type="PANTHER" id="PTHR23289:SF2">
    <property type="entry name" value="CYTOCHROME C OXIDASE ASSEMBLY PROTEIN COX15 HOMOLOG"/>
    <property type="match status" value="1"/>
</dbReference>
<evidence type="ECO:0000256" key="1">
    <source>
        <dbReference type="ARBA" id="ARBA00001970"/>
    </source>
</evidence>
<dbReference type="AlphaFoldDB" id="A0AAD5U6A3"/>
<keyword evidence="7" id="KW-0408">Iron</keyword>
<evidence type="ECO:0000256" key="10">
    <source>
        <dbReference type="ARBA" id="ARBA00044501"/>
    </source>
</evidence>
<sequence length="169" mass="18618">MLSNPMLKPFRTYTHATTGLIFFTAMSGAFVAGLDAGLIYNEFPYMGNSLIPSDMWAISDGSTLGVDPKPWYLNFLENPATVQFDHRVLAMLTATSVFSLWVYARKLKLPKNARYAVNSLLGVCILQVSLGISTLIWLVPVPLAAAHQAGSLTLLSTALWLMHTLKRIK</sequence>
<keyword evidence="4" id="KW-0479">Metal-binding</keyword>
<dbReference type="EMBL" id="JADGJW010000049">
    <property type="protein sequence ID" value="KAJ3225912.1"/>
    <property type="molecule type" value="Genomic_DNA"/>
</dbReference>
<proteinExistence type="predicted"/>
<feature type="transmembrane region" description="Helical" evidence="12">
    <location>
        <begin position="116"/>
        <end position="139"/>
    </location>
</feature>
<dbReference type="GO" id="GO:0120547">
    <property type="term" value="F:heme A synthase activity"/>
    <property type="evidence" value="ECO:0007669"/>
    <property type="project" value="UniProtKB-EC"/>
</dbReference>
<organism evidence="13 14">
    <name type="scientific">Clydaea vesicula</name>
    <dbReference type="NCBI Taxonomy" id="447962"/>
    <lineage>
        <taxon>Eukaryota</taxon>
        <taxon>Fungi</taxon>
        <taxon>Fungi incertae sedis</taxon>
        <taxon>Chytridiomycota</taxon>
        <taxon>Chytridiomycota incertae sedis</taxon>
        <taxon>Chytridiomycetes</taxon>
        <taxon>Lobulomycetales</taxon>
        <taxon>Lobulomycetaceae</taxon>
        <taxon>Clydaea</taxon>
    </lineage>
</organism>
<protein>
    <submittedName>
        <fullName evidence="13">Cytochrome c oxidase assembly protein cox15</fullName>
    </submittedName>
</protein>
<evidence type="ECO:0000256" key="2">
    <source>
        <dbReference type="ARBA" id="ARBA00004141"/>
    </source>
</evidence>
<keyword evidence="9 12" id="KW-0472">Membrane</keyword>
<dbReference type="GO" id="GO:0046872">
    <property type="term" value="F:metal ion binding"/>
    <property type="evidence" value="ECO:0007669"/>
    <property type="project" value="UniProtKB-KW"/>
</dbReference>
<evidence type="ECO:0000256" key="3">
    <source>
        <dbReference type="ARBA" id="ARBA00022692"/>
    </source>
</evidence>
<dbReference type="GO" id="GO:0016653">
    <property type="term" value="F:oxidoreductase activity, acting on NAD(P)H, heme protein as acceptor"/>
    <property type="evidence" value="ECO:0007669"/>
    <property type="project" value="TreeGrafter"/>
</dbReference>
<dbReference type="PANTHER" id="PTHR23289">
    <property type="entry name" value="CYTOCHROME C OXIDASE ASSEMBLY PROTEIN COX15"/>
    <property type="match status" value="1"/>
</dbReference>
<comment type="subcellular location">
    <subcellularLocation>
        <location evidence="2">Membrane</location>
        <topology evidence="2">Multi-pass membrane protein</topology>
    </subcellularLocation>
</comment>
<evidence type="ECO:0000256" key="8">
    <source>
        <dbReference type="ARBA" id="ARBA00023133"/>
    </source>
</evidence>
<comment type="pathway">
    <text evidence="10">Porphyrin-containing compound metabolism; heme A biosynthesis; heme A from heme O: step 1/1.</text>
</comment>
<evidence type="ECO:0000256" key="7">
    <source>
        <dbReference type="ARBA" id="ARBA00023004"/>
    </source>
</evidence>
<evidence type="ECO:0000313" key="14">
    <source>
        <dbReference type="Proteomes" id="UP001211065"/>
    </source>
</evidence>
<feature type="transmembrane region" description="Helical" evidence="12">
    <location>
        <begin position="86"/>
        <end position="104"/>
    </location>
</feature>
<name>A0AAD5U6A3_9FUNG</name>
<keyword evidence="8" id="KW-0350">Heme biosynthesis</keyword>
<keyword evidence="14" id="KW-1185">Reference proteome</keyword>
<dbReference type="Proteomes" id="UP001211065">
    <property type="component" value="Unassembled WGS sequence"/>
</dbReference>
<comment type="caution">
    <text evidence="13">The sequence shown here is derived from an EMBL/GenBank/DDBJ whole genome shotgun (WGS) entry which is preliminary data.</text>
</comment>
<keyword evidence="5 12" id="KW-1133">Transmembrane helix</keyword>
<accession>A0AAD5U6A3</accession>
<keyword evidence="3 12" id="KW-0812">Transmembrane</keyword>
<comment type="catalytic activity">
    <reaction evidence="11">
        <text>Fe(II)-heme o + 2 A + H2O = Fe(II)-heme a + 2 AH2</text>
        <dbReference type="Rhea" id="RHEA:63388"/>
        <dbReference type="ChEBI" id="CHEBI:13193"/>
        <dbReference type="ChEBI" id="CHEBI:15377"/>
        <dbReference type="ChEBI" id="CHEBI:17499"/>
        <dbReference type="ChEBI" id="CHEBI:60530"/>
        <dbReference type="ChEBI" id="CHEBI:61715"/>
        <dbReference type="EC" id="1.17.99.9"/>
    </reaction>
    <physiologicalReaction direction="left-to-right" evidence="11">
        <dbReference type="Rhea" id="RHEA:63389"/>
    </physiologicalReaction>
</comment>
<reference evidence="13" key="1">
    <citation type="submission" date="2020-05" db="EMBL/GenBank/DDBJ databases">
        <title>Phylogenomic resolution of chytrid fungi.</title>
        <authorList>
            <person name="Stajich J.E."/>
            <person name="Amses K."/>
            <person name="Simmons R."/>
            <person name="Seto K."/>
            <person name="Myers J."/>
            <person name="Bonds A."/>
            <person name="Quandt C.A."/>
            <person name="Barry K."/>
            <person name="Liu P."/>
            <person name="Grigoriev I."/>
            <person name="Longcore J.E."/>
            <person name="James T.Y."/>
        </authorList>
    </citation>
    <scope>NUCLEOTIDE SEQUENCE</scope>
    <source>
        <strain evidence="13">JEL0476</strain>
    </source>
</reference>
<dbReference type="InterPro" id="IPR023754">
    <property type="entry name" value="HemeA_Synthase_type2"/>
</dbReference>
<evidence type="ECO:0000256" key="4">
    <source>
        <dbReference type="ARBA" id="ARBA00022723"/>
    </source>
</evidence>
<keyword evidence="6" id="KW-0560">Oxidoreductase</keyword>